<dbReference type="Proteomes" id="UP000043699">
    <property type="component" value="Unassembled WGS sequence"/>
</dbReference>
<keyword evidence="4" id="KW-1185">Reference proteome</keyword>
<proteinExistence type="predicted"/>
<evidence type="ECO:0000256" key="2">
    <source>
        <dbReference type="SAM" id="SignalP"/>
    </source>
</evidence>
<keyword evidence="2" id="KW-0732">Signal</keyword>
<evidence type="ECO:0000313" key="3">
    <source>
        <dbReference type="EMBL" id="CEG23388.1"/>
    </source>
</evidence>
<name>A0A098EM78_9BACL</name>
<feature type="signal peptide" evidence="2">
    <location>
        <begin position="1"/>
        <end position="19"/>
    </location>
</feature>
<organism evidence="3 4">
    <name type="scientific">Planococcus massiliensis</name>
    <dbReference type="NCBI Taxonomy" id="1499687"/>
    <lineage>
        <taxon>Bacteria</taxon>
        <taxon>Bacillati</taxon>
        <taxon>Bacillota</taxon>
        <taxon>Bacilli</taxon>
        <taxon>Bacillales</taxon>
        <taxon>Caryophanaceae</taxon>
        <taxon>Planococcus</taxon>
    </lineage>
</organism>
<dbReference type="RefSeq" id="WP_052652181.1">
    <property type="nucleotide sequence ID" value="NZ_CCXS01000001.1"/>
</dbReference>
<evidence type="ECO:0000313" key="4">
    <source>
        <dbReference type="Proteomes" id="UP000043699"/>
    </source>
</evidence>
<dbReference type="EMBL" id="CCXS01000001">
    <property type="protein sequence ID" value="CEG23388.1"/>
    <property type="molecule type" value="Genomic_DNA"/>
</dbReference>
<dbReference type="OrthoDB" id="2428534at2"/>
<evidence type="ECO:0008006" key="5">
    <source>
        <dbReference type="Google" id="ProtNLM"/>
    </source>
</evidence>
<reference evidence="3 4" key="1">
    <citation type="submission" date="2014-09" db="EMBL/GenBank/DDBJ databases">
        <authorList>
            <person name="Urmite Genomes Urmite Genomes"/>
        </authorList>
    </citation>
    <scope>NUCLEOTIDE SEQUENCE [LARGE SCALE GENOMIC DNA]</scope>
    <source>
        <strain evidence="3 4">ES2</strain>
    </source>
</reference>
<gene>
    <name evidence="3" type="ORF">BN1080_02363</name>
</gene>
<feature type="region of interest" description="Disordered" evidence="1">
    <location>
        <begin position="76"/>
        <end position="101"/>
    </location>
</feature>
<protein>
    <recommendedName>
        <fullName evidence="5">Lipoprotein</fullName>
    </recommendedName>
</protein>
<sequence length="177" mass="19130">MKKLLAIGFSAALFLGACSDDTASDEKASTDKETEETTEQNGDVKQEMMKFYLSISKTINAVDGDLNAYENAQAEETLPEGADLQTMKDAAKTSAEESANAVEGIEIPAELEEQQADLETSFASIKEAYDMKAEELTKEAPSFEAANAKFTEADEKLNALLEEQGLIPSSLLNEVSQ</sequence>
<dbReference type="AlphaFoldDB" id="A0A098EM78"/>
<evidence type="ECO:0000256" key="1">
    <source>
        <dbReference type="SAM" id="MobiDB-lite"/>
    </source>
</evidence>
<feature type="chain" id="PRO_5039726108" description="Lipoprotein" evidence="2">
    <location>
        <begin position="20"/>
        <end position="177"/>
    </location>
</feature>
<accession>A0A098EM78</accession>
<dbReference type="PROSITE" id="PS51257">
    <property type="entry name" value="PROKAR_LIPOPROTEIN"/>
    <property type="match status" value="1"/>
</dbReference>
<feature type="region of interest" description="Disordered" evidence="1">
    <location>
        <begin position="20"/>
        <end position="43"/>
    </location>
</feature>